<dbReference type="GO" id="GO:0008682">
    <property type="term" value="F:3-demethoxyubiquinol 3-hydroxylase activity"/>
    <property type="evidence" value="ECO:0007669"/>
    <property type="project" value="UniProtKB-EC"/>
</dbReference>
<comment type="catalytic activity">
    <reaction evidence="9">
        <text>a 5-methoxy-2-methyl-3-(all-trans-polyprenyl)benzene-1,4-diol + AH2 + O2 = a 3-demethylubiquinol + A + H2O</text>
        <dbReference type="Rhea" id="RHEA:50908"/>
        <dbReference type="Rhea" id="RHEA-COMP:10859"/>
        <dbReference type="Rhea" id="RHEA-COMP:10914"/>
        <dbReference type="ChEBI" id="CHEBI:13193"/>
        <dbReference type="ChEBI" id="CHEBI:15377"/>
        <dbReference type="ChEBI" id="CHEBI:15379"/>
        <dbReference type="ChEBI" id="CHEBI:17499"/>
        <dbReference type="ChEBI" id="CHEBI:84167"/>
        <dbReference type="ChEBI" id="CHEBI:84422"/>
        <dbReference type="EC" id="1.14.99.60"/>
    </reaction>
</comment>
<evidence type="ECO:0000256" key="7">
    <source>
        <dbReference type="ARBA" id="ARBA00023033"/>
    </source>
</evidence>
<dbReference type="PANTHER" id="PTHR11237">
    <property type="entry name" value="COENZYME Q10 BIOSYNTHESIS PROTEIN 7"/>
    <property type="match status" value="1"/>
</dbReference>
<dbReference type="UniPathway" id="UPA00232"/>
<dbReference type="GO" id="GO:0046872">
    <property type="term" value="F:metal ion binding"/>
    <property type="evidence" value="ECO:0007669"/>
    <property type="project" value="UniProtKB-KW"/>
</dbReference>
<keyword evidence="6 9" id="KW-0408">Iron</keyword>
<dbReference type="GO" id="GO:0005886">
    <property type="term" value="C:plasma membrane"/>
    <property type="evidence" value="ECO:0007669"/>
    <property type="project" value="UniProtKB-SubCell"/>
</dbReference>
<reference evidence="10 11" key="1">
    <citation type="submission" date="2014-12" db="EMBL/GenBank/DDBJ databases">
        <title>16Stimator: statistical estimation of ribosomal gene copy numbers from draft genome assemblies.</title>
        <authorList>
            <person name="Perisin M.A."/>
            <person name="Vetter M."/>
            <person name="Gilbert J.A."/>
            <person name="Bergelson J."/>
        </authorList>
    </citation>
    <scope>NUCLEOTIDE SEQUENCE [LARGE SCALE GENOMIC DNA]</scope>
    <source>
        <strain evidence="10 11">MEJ086</strain>
    </source>
</reference>
<feature type="binding site" evidence="9">
    <location>
        <position position="181"/>
    </location>
    <ligand>
        <name>Fe cation</name>
        <dbReference type="ChEBI" id="CHEBI:24875"/>
        <label>2</label>
    </ligand>
</feature>
<gene>
    <name evidence="9" type="primary">coq7</name>
    <name evidence="10" type="ORF">RU08_13370</name>
</gene>
<keyword evidence="4 9" id="KW-0479">Metal-binding</keyword>
<evidence type="ECO:0000256" key="3">
    <source>
        <dbReference type="ARBA" id="ARBA00022688"/>
    </source>
</evidence>
<dbReference type="AlphaFoldDB" id="A0A0D0J2R7"/>
<keyword evidence="3 9" id="KW-0831">Ubiquinone biosynthesis</keyword>
<dbReference type="SUPFAM" id="SSF47240">
    <property type="entry name" value="Ferritin-like"/>
    <property type="match status" value="1"/>
</dbReference>
<dbReference type="Pfam" id="PF03232">
    <property type="entry name" value="COQ7"/>
    <property type="match status" value="1"/>
</dbReference>
<keyword evidence="8 9" id="KW-0472">Membrane</keyword>
<dbReference type="InterPro" id="IPR011566">
    <property type="entry name" value="Ubq_synth_Coq7"/>
</dbReference>
<dbReference type="HAMAP" id="MF_01658">
    <property type="entry name" value="COQ7"/>
    <property type="match status" value="1"/>
</dbReference>
<evidence type="ECO:0000256" key="5">
    <source>
        <dbReference type="ARBA" id="ARBA00023002"/>
    </source>
</evidence>
<evidence type="ECO:0000313" key="10">
    <source>
        <dbReference type="EMBL" id="KIP99844.1"/>
    </source>
</evidence>
<dbReference type="GO" id="GO:0006744">
    <property type="term" value="P:ubiquinone biosynthetic process"/>
    <property type="evidence" value="ECO:0007669"/>
    <property type="project" value="UniProtKB-UniRule"/>
</dbReference>
<keyword evidence="5 9" id="KW-0560">Oxidoreductase</keyword>
<dbReference type="EC" id="1.14.99.60" evidence="9"/>
<feature type="binding site" evidence="9">
    <location>
        <position position="178"/>
    </location>
    <ligand>
        <name>Fe cation</name>
        <dbReference type="ChEBI" id="CHEBI:24875"/>
        <label>2</label>
    </ligand>
</feature>
<feature type="binding site" evidence="9">
    <location>
        <position position="146"/>
    </location>
    <ligand>
        <name>Fe cation</name>
        <dbReference type="ChEBI" id="CHEBI:24875"/>
        <label>2</label>
    </ligand>
</feature>
<evidence type="ECO:0000256" key="6">
    <source>
        <dbReference type="ARBA" id="ARBA00023004"/>
    </source>
</evidence>
<dbReference type="InterPro" id="IPR009078">
    <property type="entry name" value="Ferritin-like_SF"/>
</dbReference>
<dbReference type="InterPro" id="IPR047809">
    <property type="entry name" value="COQ7_proteobact"/>
</dbReference>
<evidence type="ECO:0000313" key="11">
    <source>
        <dbReference type="Proteomes" id="UP000032068"/>
    </source>
</evidence>
<dbReference type="FunFam" id="1.20.1260.10:FF:000013">
    <property type="entry name" value="2-nonaprenyl-3-methyl-6-methoxy-1,4-benzoquinol hydroxylase"/>
    <property type="match status" value="1"/>
</dbReference>
<dbReference type="Gene3D" id="1.20.1260.10">
    <property type="match status" value="1"/>
</dbReference>
<dbReference type="NCBIfam" id="NF033656">
    <property type="entry name" value="DMQ_monoox_COQ7"/>
    <property type="match status" value="1"/>
</dbReference>
<evidence type="ECO:0000256" key="1">
    <source>
        <dbReference type="ARBA" id="ARBA00004749"/>
    </source>
</evidence>
<feature type="binding site" evidence="9">
    <location>
        <position position="97"/>
    </location>
    <ligand>
        <name>Fe cation</name>
        <dbReference type="ChEBI" id="CHEBI:24875"/>
        <label>1</label>
    </ligand>
</feature>
<evidence type="ECO:0000256" key="4">
    <source>
        <dbReference type="ARBA" id="ARBA00022723"/>
    </source>
</evidence>
<name>A0A0D0J2R7_9PSED</name>
<feature type="binding site" evidence="9">
    <location>
        <position position="94"/>
    </location>
    <ligand>
        <name>Fe cation</name>
        <dbReference type="ChEBI" id="CHEBI:24875"/>
        <label>1</label>
    </ligand>
</feature>
<dbReference type="Proteomes" id="UP000032068">
    <property type="component" value="Unassembled WGS sequence"/>
</dbReference>
<comment type="function">
    <text evidence="9">Catalyzes the hydroxylation of 2-nonaprenyl-3-methyl-6-methoxy-1,4-benzoquinol during ubiquinone biosynthesis.</text>
</comment>
<dbReference type="CDD" id="cd01042">
    <property type="entry name" value="DMQH"/>
    <property type="match status" value="1"/>
</dbReference>
<keyword evidence="7 9" id="KW-0503">Monooxygenase</keyword>
<comment type="caution">
    <text evidence="10">The sequence shown here is derived from an EMBL/GenBank/DDBJ whole genome shotgun (WGS) entry which is preliminary data.</text>
</comment>
<evidence type="ECO:0000256" key="9">
    <source>
        <dbReference type="HAMAP-Rule" id="MF_01658"/>
    </source>
</evidence>
<organism evidence="10 11">
    <name type="scientific">Pseudomonas fulva</name>
    <dbReference type="NCBI Taxonomy" id="47880"/>
    <lineage>
        <taxon>Bacteria</taxon>
        <taxon>Pseudomonadati</taxon>
        <taxon>Pseudomonadota</taxon>
        <taxon>Gammaproteobacteria</taxon>
        <taxon>Pseudomonadales</taxon>
        <taxon>Pseudomonadaceae</taxon>
        <taxon>Pseudomonas</taxon>
    </lineage>
</organism>
<feature type="binding site" evidence="9">
    <location>
        <position position="64"/>
    </location>
    <ligand>
        <name>Fe cation</name>
        <dbReference type="ChEBI" id="CHEBI:24875"/>
        <label>1</label>
    </ligand>
</feature>
<accession>A0A0D0J2R7</accession>
<dbReference type="InterPro" id="IPR012347">
    <property type="entry name" value="Ferritin-like"/>
</dbReference>
<evidence type="ECO:0000256" key="2">
    <source>
        <dbReference type="ARBA" id="ARBA00022475"/>
    </source>
</evidence>
<evidence type="ECO:0000256" key="8">
    <source>
        <dbReference type="ARBA" id="ARBA00023136"/>
    </source>
</evidence>
<feature type="binding site" evidence="9">
    <location>
        <position position="94"/>
    </location>
    <ligand>
        <name>Fe cation</name>
        <dbReference type="ChEBI" id="CHEBI:24875"/>
        <label>2</label>
    </ligand>
</feature>
<comment type="subcellular location">
    <subcellularLocation>
        <location evidence="9">Cell membrane</location>
        <topology evidence="9">Peripheral membrane protein</topology>
    </subcellularLocation>
</comment>
<dbReference type="EMBL" id="JXQW01000032">
    <property type="protein sequence ID" value="KIP99844.1"/>
    <property type="molecule type" value="Genomic_DNA"/>
</dbReference>
<comment type="similarity">
    <text evidence="9">Belongs to the COQ7 family.</text>
</comment>
<proteinExistence type="inferred from homology"/>
<sequence length="215" mass="23649">MANDRHYSPADRLLLQADMALRTLLPFSGQPSRPSPAIVEPEAQLDAKQTRHIAGLMRINHTGEVCAQALYQGQALTAKLPRVRAAMEHAADEEIDHLAWCEQRIRQLGSHPSVLNPLFYGLSFGVGAVAGLVSDRVSLGFVAATEDQVVKHLDEHLEQIPEEDGKSRAILEQMRRDEQEHANSALDAGGARFPAPVKLGMTLLSKVMTKTTYRI</sequence>
<dbReference type="PANTHER" id="PTHR11237:SF4">
    <property type="entry name" value="5-DEMETHOXYUBIQUINONE HYDROXYLASE, MITOCHONDRIAL"/>
    <property type="match status" value="1"/>
</dbReference>
<protein>
    <recommendedName>
        <fullName evidence="9">3-demethoxyubiquinol 3-hydroxylase</fullName>
        <shortName evidence="9">DMQ hydroxylase</shortName>
        <ecNumber evidence="9">1.14.99.60</ecNumber>
    </recommendedName>
    <alternativeName>
        <fullName evidence="9">2-nonaprenyl-3-methyl-6-methoxy-1,4-benzoquinol hydroxylase</fullName>
    </alternativeName>
</protein>
<dbReference type="RefSeq" id="WP_042554322.1">
    <property type="nucleotide sequence ID" value="NZ_JXQW01000032.1"/>
</dbReference>
<dbReference type="OrthoDB" id="5192789at2"/>
<comment type="pathway">
    <text evidence="1 9">Cofactor biosynthesis; ubiquinone biosynthesis.</text>
</comment>
<comment type="cofactor">
    <cofactor evidence="9">
        <name>Fe cation</name>
        <dbReference type="ChEBI" id="CHEBI:24875"/>
    </cofactor>
    <text evidence="9">Binds 2 iron ions per subunit.</text>
</comment>
<keyword evidence="2 9" id="KW-1003">Cell membrane</keyword>
<feature type="binding site" evidence="9">
    <location>
        <position position="178"/>
    </location>
    <ligand>
        <name>Fe cation</name>
        <dbReference type="ChEBI" id="CHEBI:24875"/>
        <label>1</label>
    </ligand>
</feature>